<dbReference type="Proteomes" id="UP001310386">
    <property type="component" value="Unassembled WGS sequence"/>
</dbReference>
<gene>
    <name evidence="4" type="ORF">VF724_08215</name>
</gene>
<feature type="domain" description="CAP-associated" evidence="3">
    <location>
        <begin position="179"/>
        <end position="317"/>
    </location>
</feature>
<dbReference type="Pfam" id="PF14504">
    <property type="entry name" value="CAP_assoc_N"/>
    <property type="match status" value="1"/>
</dbReference>
<dbReference type="Gene3D" id="3.40.33.10">
    <property type="entry name" value="CAP"/>
    <property type="match status" value="1"/>
</dbReference>
<feature type="domain" description="SCP" evidence="1">
    <location>
        <begin position="338"/>
        <end position="452"/>
    </location>
</feature>
<dbReference type="Pfam" id="PF00188">
    <property type="entry name" value="CAP"/>
    <property type="match status" value="1"/>
</dbReference>
<name>A0ABU5ZGL5_9BACL</name>
<dbReference type="Pfam" id="PF07833">
    <property type="entry name" value="Cu_amine_oxidN1"/>
    <property type="match status" value="1"/>
</dbReference>
<dbReference type="InterPro" id="IPR029410">
    <property type="entry name" value="CAP_assoc"/>
</dbReference>
<dbReference type="RefSeq" id="WP_371753764.1">
    <property type="nucleotide sequence ID" value="NZ_JAYJLD010000009.1"/>
</dbReference>
<keyword evidence="5" id="KW-1185">Reference proteome</keyword>
<dbReference type="SUPFAM" id="SSF55797">
    <property type="entry name" value="PR-1-like"/>
    <property type="match status" value="1"/>
</dbReference>
<proteinExistence type="predicted"/>
<evidence type="ECO:0000259" key="2">
    <source>
        <dbReference type="Pfam" id="PF07833"/>
    </source>
</evidence>
<evidence type="ECO:0000259" key="3">
    <source>
        <dbReference type="Pfam" id="PF14504"/>
    </source>
</evidence>
<dbReference type="CDD" id="cd05379">
    <property type="entry name" value="CAP_bacterial"/>
    <property type="match status" value="1"/>
</dbReference>
<reference evidence="4" key="1">
    <citation type="submission" date="2023-12" db="EMBL/GenBank/DDBJ databases">
        <title>Fervidustalea candida gen. nov., sp. nov., a novel member of the family Paenibacillaceae isolated from a geothermal area.</title>
        <authorList>
            <person name="Li W.-J."/>
            <person name="Jiao J.-Y."/>
            <person name="Chen Y."/>
        </authorList>
    </citation>
    <scope>NUCLEOTIDE SEQUENCE</scope>
    <source>
        <strain evidence="4">SYSU GA230002</strain>
    </source>
</reference>
<evidence type="ECO:0000259" key="1">
    <source>
        <dbReference type="Pfam" id="PF00188"/>
    </source>
</evidence>
<dbReference type="InterPro" id="IPR012854">
    <property type="entry name" value="Cu_amine_oxidase-like_N"/>
</dbReference>
<comment type="caution">
    <text evidence="4">The sequence shown here is derived from an EMBL/GenBank/DDBJ whole genome shotgun (WGS) entry which is preliminary data.</text>
</comment>
<evidence type="ECO:0000313" key="4">
    <source>
        <dbReference type="EMBL" id="MEB3101645.1"/>
    </source>
</evidence>
<dbReference type="InterPro" id="IPR014044">
    <property type="entry name" value="CAP_dom"/>
</dbReference>
<organism evidence="4 5">
    <name type="scientific">Ferviditalea candida</name>
    <dbReference type="NCBI Taxonomy" id="3108399"/>
    <lineage>
        <taxon>Bacteria</taxon>
        <taxon>Bacillati</taxon>
        <taxon>Bacillota</taxon>
        <taxon>Bacilli</taxon>
        <taxon>Bacillales</taxon>
        <taxon>Paenibacillaceae</taxon>
        <taxon>Ferviditalea</taxon>
    </lineage>
</organism>
<dbReference type="SUPFAM" id="SSF55383">
    <property type="entry name" value="Copper amine oxidase, domain N"/>
    <property type="match status" value="1"/>
</dbReference>
<feature type="domain" description="Copper amine oxidase-like N-terminal" evidence="2">
    <location>
        <begin position="35"/>
        <end position="141"/>
    </location>
</feature>
<dbReference type="PANTHER" id="PTHR31157">
    <property type="entry name" value="SCP DOMAIN-CONTAINING PROTEIN"/>
    <property type="match status" value="1"/>
</dbReference>
<dbReference type="InterPro" id="IPR036582">
    <property type="entry name" value="Mao_N_sf"/>
</dbReference>
<dbReference type="InterPro" id="IPR035940">
    <property type="entry name" value="CAP_sf"/>
</dbReference>
<protein>
    <submittedName>
        <fullName evidence="4">CAP-associated domain-containing protein</fullName>
    </submittedName>
</protein>
<accession>A0ABU5ZGL5</accession>
<dbReference type="PANTHER" id="PTHR31157:SF1">
    <property type="entry name" value="SCP DOMAIN-CONTAINING PROTEIN"/>
    <property type="match status" value="1"/>
</dbReference>
<dbReference type="EMBL" id="JAYJLD010000009">
    <property type="protein sequence ID" value="MEB3101645.1"/>
    <property type="molecule type" value="Genomic_DNA"/>
</dbReference>
<dbReference type="Gene3D" id="3.30.457.10">
    <property type="entry name" value="Copper amine oxidase-like, N-terminal domain"/>
    <property type="match status" value="1"/>
</dbReference>
<sequence>MRKISLFLLLAFLSLALVPFMITSVFAERPIFVKIDGQLENFSKDPILENGTTLIPFRGIFGRLGYSVEWDTNGGIVTGTKGNHTIRLQAGSKVGAIDGLPRFLTAPPKIVDGTTYVPLRFVSEAAGWKVQWLSAERTVMIDSPVTSQSGSGAGQADSKAQAQTQLKEAPAFEFQGISLGDEERDVLQKLGKPARKDLSEYGFQWYIYNSDYAKYIQVGMKDGRVVAVYTNSLAWTSRDGIHIGSPRSDIVKVFGNSLDSIVYAGAGGKVELMFSDTNEIGRNLIDNRYYGFFFYDIEKNQTLTSIMLIDKDVESMFNPLNPPAGSELTASYEKEIFDLSNAIRTRMGKPAFRWDDQAATAARKHSRDMAVNHYFEHNDLQGNDPFVRMEKEGLAFSMAAENIAAGQRNAIFAHEAWMNSSGHRKNILSANERLGVGTAYDDKHRMFYTQDFYTP</sequence>
<evidence type="ECO:0000313" key="5">
    <source>
        <dbReference type="Proteomes" id="UP001310386"/>
    </source>
</evidence>